<proteinExistence type="inferred from homology"/>
<dbReference type="Pfam" id="PF01641">
    <property type="entry name" value="SelR"/>
    <property type="match status" value="1"/>
</dbReference>
<dbReference type="PROSITE" id="PS51790">
    <property type="entry name" value="MSRB"/>
    <property type="match status" value="1"/>
</dbReference>
<comment type="cofactor">
    <cofactor evidence="6">
        <name>Zn(2+)</name>
        <dbReference type="ChEBI" id="CHEBI:29105"/>
    </cofactor>
    <text evidence="6">Binds 1 zinc ion per subunit.</text>
</comment>
<feature type="chain" id="PRO_5043090842" description="Peptide-methionine (R)-S-oxide reductase" evidence="6">
    <location>
        <begin position="18"/>
        <end position="189"/>
    </location>
</feature>
<dbReference type="GO" id="GO:0006979">
    <property type="term" value="P:response to oxidative stress"/>
    <property type="evidence" value="ECO:0007669"/>
    <property type="project" value="InterPro"/>
</dbReference>
<comment type="catalytic activity">
    <reaction evidence="5 6">
        <text>L-methionyl-[protein] + [thioredoxin]-disulfide + H2O = L-methionyl-(R)-S-oxide-[protein] + [thioredoxin]-dithiol</text>
        <dbReference type="Rhea" id="RHEA:24164"/>
        <dbReference type="Rhea" id="RHEA-COMP:10698"/>
        <dbReference type="Rhea" id="RHEA-COMP:10700"/>
        <dbReference type="Rhea" id="RHEA-COMP:12313"/>
        <dbReference type="Rhea" id="RHEA-COMP:12314"/>
        <dbReference type="ChEBI" id="CHEBI:15377"/>
        <dbReference type="ChEBI" id="CHEBI:16044"/>
        <dbReference type="ChEBI" id="CHEBI:29950"/>
        <dbReference type="ChEBI" id="CHEBI:45764"/>
        <dbReference type="ChEBI" id="CHEBI:50058"/>
        <dbReference type="EC" id="1.8.4.12"/>
    </reaction>
</comment>
<sequence length="189" mass="21357">TGWTWVISEIMLGFIRTSLICRSVMRAHSKSKVFSRPLFVAVAMHLPNEGRDPKKMTSNDWQKVLTKEQYFVTQEAGTEPPFSGKYYNHHAAGIYNCVCCGNDLFSSATKFESGSGWPSFHSVERKDEVENVKINSDYSHGMVRQEVICRECNAHLGHVFNDGPEPTGLRYCINSNSLKFTPKKVKSSL</sequence>
<feature type="signal peptide" evidence="6">
    <location>
        <begin position="1"/>
        <end position="17"/>
    </location>
</feature>
<dbReference type="GO" id="GO:0033743">
    <property type="term" value="F:peptide-methionine (R)-S-oxide reductase activity"/>
    <property type="evidence" value="ECO:0007669"/>
    <property type="project" value="UniProtKB-EC"/>
</dbReference>
<accession>A0AAV2QE04</accession>
<comment type="function">
    <text evidence="6">Methionine-sulfoxide reductase that specifically reduces methionine (R)-sulfoxide back to methionine. While in many cases methionine oxidation is the result of random oxidation following oxidative stress, methionine oxidation is also a post-translational modification that takes place on specific residues.</text>
</comment>
<comment type="similarity">
    <text evidence="1 6">Belongs to the MsrB Met sulfoxide reductase family.</text>
</comment>
<evidence type="ECO:0000256" key="5">
    <source>
        <dbReference type="ARBA" id="ARBA00048488"/>
    </source>
</evidence>
<keyword evidence="2 6" id="KW-0479">Metal-binding</keyword>
<comment type="caution">
    <text evidence="8">The sequence shown here is derived from an EMBL/GenBank/DDBJ whole genome shotgun (WGS) entry which is preliminary data.</text>
</comment>
<dbReference type="EMBL" id="CAXKWB010005703">
    <property type="protein sequence ID" value="CAL4079452.1"/>
    <property type="molecule type" value="Genomic_DNA"/>
</dbReference>
<evidence type="ECO:0000256" key="4">
    <source>
        <dbReference type="ARBA" id="ARBA00023002"/>
    </source>
</evidence>
<dbReference type="GO" id="GO:0005737">
    <property type="term" value="C:cytoplasm"/>
    <property type="evidence" value="ECO:0007669"/>
    <property type="project" value="TreeGrafter"/>
</dbReference>
<keyword evidence="9" id="KW-1185">Reference proteome</keyword>
<dbReference type="AlphaFoldDB" id="A0AAV2QE04"/>
<feature type="domain" description="MsrB" evidence="7">
    <location>
        <begin position="58"/>
        <end position="183"/>
    </location>
</feature>
<evidence type="ECO:0000256" key="2">
    <source>
        <dbReference type="ARBA" id="ARBA00022723"/>
    </source>
</evidence>
<keyword evidence="4 6" id="KW-0560">Oxidoreductase</keyword>
<organism evidence="8 9">
    <name type="scientific">Meganyctiphanes norvegica</name>
    <name type="common">Northern krill</name>
    <name type="synonym">Thysanopoda norvegica</name>
    <dbReference type="NCBI Taxonomy" id="48144"/>
    <lineage>
        <taxon>Eukaryota</taxon>
        <taxon>Metazoa</taxon>
        <taxon>Ecdysozoa</taxon>
        <taxon>Arthropoda</taxon>
        <taxon>Crustacea</taxon>
        <taxon>Multicrustacea</taxon>
        <taxon>Malacostraca</taxon>
        <taxon>Eumalacostraca</taxon>
        <taxon>Eucarida</taxon>
        <taxon>Euphausiacea</taxon>
        <taxon>Euphausiidae</taxon>
        <taxon>Meganyctiphanes</taxon>
    </lineage>
</organism>
<gene>
    <name evidence="8" type="ORF">MNOR_LOCUS11018</name>
</gene>
<dbReference type="PANTHER" id="PTHR10173:SF52">
    <property type="entry name" value="METHIONINE-R-SULFOXIDE REDUCTASE B1"/>
    <property type="match status" value="1"/>
</dbReference>
<dbReference type="InterPro" id="IPR011057">
    <property type="entry name" value="Mss4-like_sf"/>
</dbReference>
<reference evidence="8 9" key="1">
    <citation type="submission" date="2024-05" db="EMBL/GenBank/DDBJ databases">
        <authorList>
            <person name="Wallberg A."/>
        </authorList>
    </citation>
    <scope>NUCLEOTIDE SEQUENCE [LARGE SCALE GENOMIC DNA]</scope>
</reference>
<evidence type="ECO:0000259" key="7">
    <source>
        <dbReference type="PROSITE" id="PS51790"/>
    </source>
</evidence>
<keyword evidence="6" id="KW-0732">Signal</keyword>
<evidence type="ECO:0000256" key="6">
    <source>
        <dbReference type="RuleBase" id="RU365044"/>
    </source>
</evidence>
<dbReference type="FunFam" id="2.170.150.20:FF:000001">
    <property type="entry name" value="Peptide methionine sulfoxide reductase MsrB"/>
    <property type="match status" value="1"/>
</dbReference>
<dbReference type="InterPro" id="IPR002579">
    <property type="entry name" value="Met_Sox_Rdtase_MsrB_dom"/>
</dbReference>
<evidence type="ECO:0000256" key="3">
    <source>
        <dbReference type="ARBA" id="ARBA00022833"/>
    </source>
</evidence>
<evidence type="ECO:0000313" key="8">
    <source>
        <dbReference type="EMBL" id="CAL4079452.1"/>
    </source>
</evidence>
<dbReference type="Gene3D" id="2.170.150.20">
    <property type="entry name" value="Peptide methionine sulfoxide reductase"/>
    <property type="match status" value="1"/>
</dbReference>
<dbReference type="GO" id="GO:0046872">
    <property type="term" value="F:metal ion binding"/>
    <property type="evidence" value="ECO:0007669"/>
    <property type="project" value="UniProtKB-KW"/>
</dbReference>
<evidence type="ECO:0000313" key="9">
    <source>
        <dbReference type="Proteomes" id="UP001497623"/>
    </source>
</evidence>
<name>A0AAV2QE04_MEGNR</name>
<evidence type="ECO:0000256" key="1">
    <source>
        <dbReference type="ARBA" id="ARBA00007174"/>
    </source>
</evidence>
<keyword evidence="3 6" id="KW-0862">Zinc</keyword>
<dbReference type="GO" id="GO:0030091">
    <property type="term" value="P:protein repair"/>
    <property type="evidence" value="ECO:0007669"/>
    <property type="project" value="InterPro"/>
</dbReference>
<dbReference type="Proteomes" id="UP001497623">
    <property type="component" value="Unassembled WGS sequence"/>
</dbReference>
<dbReference type="SUPFAM" id="SSF51316">
    <property type="entry name" value="Mss4-like"/>
    <property type="match status" value="1"/>
</dbReference>
<dbReference type="InterPro" id="IPR028427">
    <property type="entry name" value="Met_Sox_Rdtase_MsrB"/>
</dbReference>
<dbReference type="NCBIfam" id="TIGR00357">
    <property type="entry name" value="peptide-methionine (R)-S-oxide reductase MsrB"/>
    <property type="match status" value="1"/>
</dbReference>
<protein>
    <recommendedName>
        <fullName evidence="6">Peptide-methionine (R)-S-oxide reductase</fullName>
        <ecNumber evidence="6">1.8.4.12</ecNumber>
    </recommendedName>
</protein>
<feature type="non-terminal residue" evidence="8">
    <location>
        <position position="1"/>
    </location>
</feature>
<dbReference type="PANTHER" id="PTHR10173">
    <property type="entry name" value="METHIONINE SULFOXIDE REDUCTASE"/>
    <property type="match status" value="1"/>
</dbReference>
<dbReference type="EC" id="1.8.4.12" evidence="6"/>